<feature type="compositionally biased region" description="Polar residues" evidence="1">
    <location>
        <begin position="67"/>
        <end position="79"/>
    </location>
</feature>
<evidence type="ECO:0000256" key="2">
    <source>
        <dbReference type="SAM" id="SignalP"/>
    </source>
</evidence>
<accession>A0A6B9XQB3</accession>
<keyword evidence="2" id="KW-0732">Signal</keyword>
<evidence type="ECO:0000256" key="1">
    <source>
        <dbReference type="SAM" id="MobiDB-lite"/>
    </source>
</evidence>
<dbReference type="EMBL" id="MN883575">
    <property type="protein sequence ID" value="QHR84776.1"/>
    <property type="molecule type" value="mRNA"/>
</dbReference>
<sequence length="101" mass="11427">MKVAIILAIALAVILAVQEAEASCASSCKSRCRSRGCKYFVSVRYRYHCYCKCLRCSSEHTLKFPVTQSAENEGPSQMFPQMDGMNNMEDNEHYQQGETDM</sequence>
<dbReference type="Pfam" id="PF10690">
    <property type="entry name" value="Myticin-prepro"/>
    <property type="match status" value="1"/>
</dbReference>
<dbReference type="InterPro" id="IPR019631">
    <property type="entry name" value="Myticin_preproprotein"/>
</dbReference>
<organism evidence="3">
    <name type="scientific">Trichomya hirsuta</name>
    <dbReference type="NCBI Taxonomy" id="40252"/>
    <lineage>
        <taxon>Eukaryota</taxon>
        <taxon>Metazoa</taxon>
        <taxon>Spiralia</taxon>
        <taxon>Lophotrochozoa</taxon>
        <taxon>Mollusca</taxon>
        <taxon>Bivalvia</taxon>
        <taxon>Autobranchia</taxon>
        <taxon>Pteriomorphia</taxon>
        <taxon>Mytilida</taxon>
        <taxon>Mytiloidea</taxon>
        <taxon>Mytilidae</taxon>
        <taxon>Mytilinae</taxon>
        <taxon>Trichomya</taxon>
    </lineage>
</organism>
<reference evidence="3" key="1">
    <citation type="journal article" date="2020" name="Antibiotics">
        <title>Molecular Diversity of Mytilin-Like Defense Peptides in Mytilidae (Mollusca, Bivalvia).</title>
        <authorList>
            <person name="Greco S."/>
            <person name="Gerdol M."/>
            <person name="Edomi P."/>
            <person name="Pallavicini A."/>
        </authorList>
    </citation>
    <scope>NUCLEOTIDE SEQUENCE</scope>
    <source>
        <strain evidence="3">Thir_2</strain>
    </source>
</reference>
<evidence type="ECO:0000313" key="3">
    <source>
        <dbReference type="EMBL" id="QHR84776.1"/>
    </source>
</evidence>
<protein>
    <submittedName>
        <fullName evidence="3">Mytilin 2</fullName>
    </submittedName>
</protein>
<feature type="chain" id="PRO_5025450401" evidence="2">
    <location>
        <begin position="23"/>
        <end position="101"/>
    </location>
</feature>
<feature type="signal peptide" evidence="2">
    <location>
        <begin position="1"/>
        <end position="22"/>
    </location>
</feature>
<feature type="region of interest" description="Disordered" evidence="1">
    <location>
        <begin position="67"/>
        <end position="101"/>
    </location>
</feature>
<proteinExistence type="evidence at transcript level"/>
<dbReference type="AlphaFoldDB" id="A0A6B9XQB3"/>
<name>A0A6B9XQB3_9BIVA</name>